<dbReference type="Proteomes" id="UP000076842">
    <property type="component" value="Unassembled WGS sequence"/>
</dbReference>
<evidence type="ECO:0000313" key="2">
    <source>
        <dbReference type="Proteomes" id="UP000076842"/>
    </source>
</evidence>
<dbReference type="InParanoid" id="A0A165GSP9"/>
<keyword evidence="2" id="KW-1185">Reference proteome</keyword>
<dbReference type="EMBL" id="KV423951">
    <property type="protein sequence ID" value="KZT58427.1"/>
    <property type="molecule type" value="Genomic_DNA"/>
</dbReference>
<protein>
    <submittedName>
        <fullName evidence="1">Uncharacterized protein</fullName>
    </submittedName>
</protein>
<organism evidence="1 2">
    <name type="scientific">Calocera cornea HHB12733</name>
    <dbReference type="NCBI Taxonomy" id="1353952"/>
    <lineage>
        <taxon>Eukaryota</taxon>
        <taxon>Fungi</taxon>
        <taxon>Dikarya</taxon>
        <taxon>Basidiomycota</taxon>
        <taxon>Agaricomycotina</taxon>
        <taxon>Dacrymycetes</taxon>
        <taxon>Dacrymycetales</taxon>
        <taxon>Dacrymycetaceae</taxon>
        <taxon>Calocera</taxon>
    </lineage>
</organism>
<proteinExistence type="predicted"/>
<accession>A0A165GSP9</accession>
<dbReference type="AlphaFoldDB" id="A0A165GSP9"/>
<name>A0A165GSP9_9BASI</name>
<gene>
    <name evidence="1" type="ORF">CALCODRAFT_494924</name>
</gene>
<sequence>MLCQLKNAEEAHVLNSELLNQRYERSSTCVTALKELVRTLQDLLDTNGIPHTH</sequence>
<reference evidence="1 2" key="1">
    <citation type="journal article" date="2016" name="Mol. Biol. Evol.">
        <title>Comparative Genomics of Early-Diverging Mushroom-Forming Fungi Provides Insights into the Origins of Lignocellulose Decay Capabilities.</title>
        <authorList>
            <person name="Nagy L.G."/>
            <person name="Riley R."/>
            <person name="Tritt A."/>
            <person name="Adam C."/>
            <person name="Daum C."/>
            <person name="Floudas D."/>
            <person name="Sun H."/>
            <person name="Yadav J.S."/>
            <person name="Pangilinan J."/>
            <person name="Larsson K.H."/>
            <person name="Matsuura K."/>
            <person name="Barry K."/>
            <person name="Labutti K."/>
            <person name="Kuo R."/>
            <person name="Ohm R.A."/>
            <person name="Bhattacharya S.S."/>
            <person name="Shirouzu T."/>
            <person name="Yoshinaga Y."/>
            <person name="Martin F.M."/>
            <person name="Grigoriev I.V."/>
            <person name="Hibbett D.S."/>
        </authorList>
    </citation>
    <scope>NUCLEOTIDE SEQUENCE [LARGE SCALE GENOMIC DNA]</scope>
    <source>
        <strain evidence="1 2">HHB12733</strain>
    </source>
</reference>
<evidence type="ECO:0000313" key="1">
    <source>
        <dbReference type="EMBL" id="KZT58427.1"/>
    </source>
</evidence>